<dbReference type="AlphaFoldDB" id="A0A1X0N1M9"/>
<keyword evidence="1" id="KW-1133">Transmembrane helix</keyword>
<comment type="caution">
    <text evidence="2">The sequence shown here is derived from an EMBL/GenBank/DDBJ whole genome shotgun (WGS) entry which is preliminary data.</text>
</comment>
<dbReference type="OrthoDB" id="6009065at2"/>
<sequence>MLLAVSLCYLGFVALCLSMPRHYGELCTGTLTRRRRLTLKLIGWSALLLSPWPAVAIDGWAIGLVQWFALLMGSAVLLVSLLPFRPRWVLLLAGCALLFSPLVAVNPLL</sequence>
<dbReference type="RefSeq" id="WP_083185128.1">
    <property type="nucleotide sequence ID" value="NZ_CBCRZR010000001.1"/>
</dbReference>
<accession>A0A1X0N1M9</accession>
<name>A0A1X0N1M9_9PSED</name>
<evidence type="ECO:0000313" key="2">
    <source>
        <dbReference type="EMBL" id="ORC57223.1"/>
    </source>
</evidence>
<evidence type="ECO:0000313" key="3">
    <source>
        <dbReference type="Proteomes" id="UP000192815"/>
    </source>
</evidence>
<protein>
    <recommendedName>
        <fullName evidence="4">Iron uptake protein</fullName>
    </recommendedName>
</protein>
<dbReference type="EMBL" id="MUIO01000089">
    <property type="protein sequence ID" value="ORC57223.1"/>
    <property type="molecule type" value="Genomic_DNA"/>
</dbReference>
<dbReference type="Pfam" id="PF11804">
    <property type="entry name" value="DUF3325"/>
    <property type="match status" value="1"/>
</dbReference>
<dbReference type="Proteomes" id="UP000192815">
    <property type="component" value="Unassembled WGS sequence"/>
</dbReference>
<keyword evidence="1" id="KW-0472">Membrane</keyword>
<organism evidence="2 3">
    <name type="scientific">Pseudomonas floridensis</name>
    <dbReference type="NCBI Taxonomy" id="1958950"/>
    <lineage>
        <taxon>Bacteria</taxon>
        <taxon>Pseudomonadati</taxon>
        <taxon>Pseudomonadota</taxon>
        <taxon>Gammaproteobacteria</taxon>
        <taxon>Pseudomonadales</taxon>
        <taxon>Pseudomonadaceae</taxon>
        <taxon>Pseudomonas</taxon>
    </lineage>
</organism>
<evidence type="ECO:0000256" key="1">
    <source>
        <dbReference type="SAM" id="Phobius"/>
    </source>
</evidence>
<dbReference type="InterPro" id="IPR021762">
    <property type="entry name" value="DUF3325"/>
</dbReference>
<keyword evidence="1" id="KW-0812">Transmembrane</keyword>
<dbReference type="STRING" id="1958950.BZK31_21195"/>
<gene>
    <name evidence="2" type="ORF">BZK31_21195</name>
</gene>
<evidence type="ECO:0008006" key="4">
    <source>
        <dbReference type="Google" id="ProtNLM"/>
    </source>
</evidence>
<feature type="transmembrane region" description="Helical" evidence="1">
    <location>
        <begin position="88"/>
        <end position="108"/>
    </location>
</feature>
<reference evidence="3" key="1">
    <citation type="submission" date="2017-02" db="EMBL/GenBank/DDBJ databases">
        <title>Pseudomonas floridae sp. nov., a novel pathogenic bacterial species isolated from tomato.</title>
        <authorList>
            <person name="Timilsina S."/>
            <person name="Vallad G.E."/>
            <person name="Jones J.B."/>
        </authorList>
    </citation>
    <scope>NUCLEOTIDE SEQUENCE [LARGE SCALE GENOMIC DNA]</scope>
    <source>
        <strain evidence="3">GEV388</strain>
    </source>
</reference>
<proteinExistence type="predicted"/>
<keyword evidence="3" id="KW-1185">Reference proteome</keyword>
<feature type="transmembrane region" description="Helical" evidence="1">
    <location>
        <begin position="60"/>
        <end position="81"/>
    </location>
</feature>